<sequence length="59" mass="6912">MFRVKTFSFDSYMGMNTRCPRWLIDLKDRKALYINGLSLFYGSNPTKTKSPFILHSVAF</sequence>
<reference evidence="1" key="1">
    <citation type="submission" date="2016-04" db="EMBL/GenBank/DDBJ databases">
        <authorList>
            <person name="Evans L.H."/>
            <person name="Alamgir A."/>
            <person name="Owens N."/>
            <person name="Weber N.D."/>
            <person name="Virtaneva K."/>
            <person name="Barbian K."/>
            <person name="Babar A."/>
            <person name="Rosenke K."/>
        </authorList>
    </citation>
    <scope>NUCLEOTIDE SEQUENCE</scope>
    <source>
        <strain evidence="1">86-2</strain>
    </source>
</reference>
<dbReference type="EMBL" id="FLUL01000001">
    <property type="protein sequence ID" value="SBW08752.1"/>
    <property type="molecule type" value="Genomic_DNA"/>
</dbReference>
<protein>
    <submittedName>
        <fullName evidence="1">Uncharacterized protein</fullName>
    </submittedName>
</protein>
<accession>A0A212KAS0</accession>
<organism evidence="1">
    <name type="scientific">uncultured Dysgonomonas sp</name>
    <dbReference type="NCBI Taxonomy" id="206096"/>
    <lineage>
        <taxon>Bacteria</taxon>
        <taxon>Pseudomonadati</taxon>
        <taxon>Bacteroidota</taxon>
        <taxon>Bacteroidia</taxon>
        <taxon>Bacteroidales</taxon>
        <taxon>Dysgonomonadaceae</taxon>
        <taxon>Dysgonomonas</taxon>
        <taxon>environmental samples</taxon>
    </lineage>
</organism>
<gene>
    <name evidence="1" type="ORF">KL86DYS2_13451</name>
</gene>
<evidence type="ECO:0000313" key="1">
    <source>
        <dbReference type="EMBL" id="SBW08752.1"/>
    </source>
</evidence>
<dbReference type="AlphaFoldDB" id="A0A212KAS0"/>
<name>A0A212KAS0_9BACT</name>
<proteinExistence type="predicted"/>